<keyword evidence="3" id="KW-1185">Reference proteome</keyword>
<sequence length="94" mass="9795">MNNSQSFNVQPTHIQFNMQLSLSFFTLAAVASLCGATALPPVPAKLYHDTCLDASNGLLDIANGCSSNGLSGGWADASVSYFSTLKGSLDLIPV</sequence>
<accession>A0AAD7AEL8</accession>
<keyword evidence="1" id="KW-0732">Signal</keyword>
<evidence type="ECO:0000313" key="3">
    <source>
        <dbReference type="Proteomes" id="UP001218218"/>
    </source>
</evidence>
<organism evidence="2 3">
    <name type="scientific">Mycena albidolilacea</name>
    <dbReference type="NCBI Taxonomy" id="1033008"/>
    <lineage>
        <taxon>Eukaryota</taxon>
        <taxon>Fungi</taxon>
        <taxon>Dikarya</taxon>
        <taxon>Basidiomycota</taxon>
        <taxon>Agaricomycotina</taxon>
        <taxon>Agaricomycetes</taxon>
        <taxon>Agaricomycetidae</taxon>
        <taxon>Agaricales</taxon>
        <taxon>Marasmiineae</taxon>
        <taxon>Mycenaceae</taxon>
        <taxon>Mycena</taxon>
    </lineage>
</organism>
<dbReference type="AlphaFoldDB" id="A0AAD7AEL8"/>
<comment type="caution">
    <text evidence="2">The sequence shown here is derived from an EMBL/GenBank/DDBJ whole genome shotgun (WGS) entry which is preliminary data.</text>
</comment>
<proteinExistence type="predicted"/>
<gene>
    <name evidence="2" type="ORF">DFH08DRAFT_954040</name>
</gene>
<reference evidence="2" key="1">
    <citation type="submission" date="2023-03" db="EMBL/GenBank/DDBJ databases">
        <title>Massive genome expansion in bonnet fungi (Mycena s.s.) driven by repeated elements and novel gene families across ecological guilds.</title>
        <authorList>
            <consortium name="Lawrence Berkeley National Laboratory"/>
            <person name="Harder C.B."/>
            <person name="Miyauchi S."/>
            <person name="Viragh M."/>
            <person name="Kuo A."/>
            <person name="Thoen E."/>
            <person name="Andreopoulos B."/>
            <person name="Lu D."/>
            <person name="Skrede I."/>
            <person name="Drula E."/>
            <person name="Henrissat B."/>
            <person name="Morin E."/>
            <person name="Kohler A."/>
            <person name="Barry K."/>
            <person name="LaButti K."/>
            <person name="Morin E."/>
            <person name="Salamov A."/>
            <person name="Lipzen A."/>
            <person name="Mereny Z."/>
            <person name="Hegedus B."/>
            <person name="Baldrian P."/>
            <person name="Stursova M."/>
            <person name="Weitz H."/>
            <person name="Taylor A."/>
            <person name="Grigoriev I.V."/>
            <person name="Nagy L.G."/>
            <person name="Martin F."/>
            <person name="Kauserud H."/>
        </authorList>
    </citation>
    <scope>NUCLEOTIDE SEQUENCE</scope>
    <source>
        <strain evidence="2">CBHHK002</strain>
    </source>
</reference>
<evidence type="ECO:0000313" key="2">
    <source>
        <dbReference type="EMBL" id="KAJ7356709.1"/>
    </source>
</evidence>
<feature type="signal peptide" evidence="1">
    <location>
        <begin position="1"/>
        <end position="38"/>
    </location>
</feature>
<name>A0AAD7AEL8_9AGAR</name>
<protein>
    <submittedName>
        <fullName evidence="2">Uncharacterized protein</fullName>
    </submittedName>
</protein>
<evidence type="ECO:0000256" key="1">
    <source>
        <dbReference type="SAM" id="SignalP"/>
    </source>
</evidence>
<feature type="chain" id="PRO_5042215415" evidence="1">
    <location>
        <begin position="39"/>
        <end position="94"/>
    </location>
</feature>
<dbReference type="Proteomes" id="UP001218218">
    <property type="component" value="Unassembled WGS sequence"/>
</dbReference>
<dbReference type="EMBL" id="JARIHO010000008">
    <property type="protein sequence ID" value="KAJ7356709.1"/>
    <property type="molecule type" value="Genomic_DNA"/>
</dbReference>